<keyword evidence="5" id="KW-1185">Reference proteome</keyword>
<dbReference type="PROSITE" id="PS51031">
    <property type="entry name" value="BESS"/>
    <property type="match status" value="1"/>
</dbReference>
<dbReference type="GO" id="GO:0003677">
    <property type="term" value="F:DNA binding"/>
    <property type="evidence" value="ECO:0007669"/>
    <property type="project" value="InterPro"/>
</dbReference>
<dbReference type="OrthoDB" id="5803771at2759"/>
<accession>A0A9P0NVN9</accession>
<name>A0A9P0NVN9_ACAOB</name>
<feature type="compositionally biased region" description="Basic and acidic residues" evidence="2">
    <location>
        <begin position="36"/>
        <end position="47"/>
    </location>
</feature>
<gene>
    <name evidence="4" type="ORF">ACAOBT_LOCUS3942</name>
</gene>
<evidence type="ECO:0000256" key="2">
    <source>
        <dbReference type="SAM" id="MobiDB-lite"/>
    </source>
</evidence>
<protein>
    <recommendedName>
        <fullName evidence="3">BESS domain-containing protein</fullName>
    </recommendedName>
</protein>
<dbReference type="AlphaFoldDB" id="A0A9P0NVN9"/>
<dbReference type="EMBL" id="CAKOFQ010006691">
    <property type="protein sequence ID" value="CAH1961027.1"/>
    <property type="molecule type" value="Genomic_DNA"/>
</dbReference>
<dbReference type="Pfam" id="PF02944">
    <property type="entry name" value="BESS"/>
    <property type="match status" value="1"/>
</dbReference>
<evidence type="ECO:0000256" key="1">
    <source>
        <dbReference type="PROSITE-ProRule" id="PRU00371"/>
    </source>
</evidence>
<sequence length="175" mass="20784">MTEQSSAIHSPRNTDFDECNSSDVNTEEEHDDEGNERDKDEENENFRTPKAQKRVNEEKIIFKSKKKKETTMYDRLLALEEKKMAKLSAMSSTNDNNHYNNDSDYMFLMSLLPQMKSLPPLRNMYMRLKIQQLFITEQEMLLKILSLHRFLHHLRISFQLILYLVIIQIKCVQPP</sequence>
<feature type="domain" description="BESS" evidence="3">
    <location>
        <begin position="101"/>
        <end position="140"/>
    </location>
</feature>
<evidence type="ECO:0000313" key="5">
    <source>
        <dbReference type="Proteomes" id="UP001152888"/>
    </source>
</evidence>
<evidence type="ECO:0000259" key="3">
    <source>
        <dbReference type="PROSITE" id="PS51031"/>
    </source>
</evidence>
<keyword evidence="1" id="KW-0539">Nucleus</keyword>
<comment type="subcellular location">
    <subcellularLocation>
        <location evidence="1">Nucleus</location>
    </subcellularLocation>
</comment>
<dbReference type="Proteomes" id="UP001152888">
    <property type="component" value="Unassembled WGS sequence"/>
</dbReference>
<dbReference type="GO" id="GO:0005634">
    <property type="term" value="C:nucleus"/>
    <property type="evidence" value="ECO:0007669"/>
    <property type="project" value="UniProtKB-SubCell"/>
</dbReference>
<organism evidence="4 5">
    <name type="scientific">Acanthoscelides obtectus</name>
    <name type="common">Bean weevil</name>
    <name type="synonym">Bruchus obtectus</name>
    <dbReference type="NCBI Taxonomy" id="200917"/>
    <lineage>
        <taxon>Eukaryota</taxon>
        <taxon>Metazoa</taxon>
        <taxon>Ecdysozoa</taxon>
        <taxon>Arthropoda</taxon>
        <taxon>Hexapoda</taxon>
        <taxon>Insecta</taxon>
        <taxon>Pterygota</taxon>
        <taxon>Neoptera</taxon>
        <taxon>Endopterygota</taxon>
        <taxon>Coleoptera</taxon>
        <taxon>Polyphaga</taxon>
        <taxon>Cucujiformia</taxon>
        <taxon>Chrysomeloidea</taxon>
        <taxon>Chrysomelidae</taxon>
        <taxon>Bruchinae</taxon>
        <taxon>Bruchini</taxon>
        <taxon>Acanthoscelides</taxon>
    </lineage>
</organism>
<reference evidence="4" key="1">
    <citation type="submission" date="2022-03" db="EMBL/GenBank/DDBJ databases">
        <authorList>
            <person name="Sayadi A."/>
        </authorList>
    </citation>
    <scope>NUCLEOTIDE SEQUENCE</scope>
</reference>
<feature type="compositionally biased region" description="Acidic residues" evidence="2">
    <location>
        <begin position="16"/>
        <end position="35"/>
    </location>
</feature>
<feature type="region of interest" description="Disordered" evidence="2">
    <location>
        <begin position="1"/>
        <end position="52"/>
    </location>
</feature>
<feature type="compositionally biased region" description="Polar residues" evidence="2">
    <location>
        <begin position="1"/>
        <end position="15"/>
    </location>
</feature>
<proteinExistence type="predicted"/>
<dbReference type="InterPro" id="IPR004210">
    <property type="entry name" value="BESS_motif"/>
</dbReference>
<comment type="caution">
    <text evidence="4">The sequence shown here is derived from an EMBL/GenBank/DDBJ whole genome shotgun (WGS) entry which is preliminary data.</text>
</comment>
<evidence type="ECO:0000313" key="4">
    <source>
        <dbReference type="EMBL" id="CAH1961027.1"/>
    </source>
</evidence>